<dbReference type="EMBL" id="CAEKKB010000003">
    <property type="protein sequence ID" value="CAB4303632.1"/>
    <property type="molecule type" value="Genomic_DNA"/>
</dbReference>
<gene>
    <name evidence="1" type="ORF">CURHAP_LOCUS20251</name>
    <name evidence="2" type="ORF">ORAREDHAP_LOCUS20032</name>
</gene>
<name>A0A6J5WVB8_PRUAR</name>
<evidence type="ECO:0000313" key="3">
    <source>
        <dbReference type="Proteomes" id="UP000507222"/>
    </source>
</evidence>
<proteinExistence type="predicted"/>
<evidence type="ECO:0000313" key="4">
    <source>
        <dbReference type="Proteomes" id="UP000507245"/>
    </source>
</evidence>
<sequence length="80" mass="9438">MTKEISSSVKDRPPVECFFKATARIHPHLCTHFVFWCRIVILPKLHIPQVAVQVWNSHQEHHEMLMCRAMDEKLPQCQAF</sequence>
<keyword evidence="4" id="KW-1185">Reference proteome</keyword>
<evidence type="ECO:0000313" key="2">
    <source>
        <dbReference type="EMBL" id="CAB4303632.1"/>
    </source>
</evidence>
<dbReference type="EMBL" id="CAEKDK010000003">
    <property type="protein sequence ID" value="CAB4273116.1"/>
    <property type="molecule type" value="Genomic_DNA"/>
</dbReference>
<dbReference type="AlphaFoldDB" id="A0A6J5WVB8"/>
<reference evidence="2 3" key="2">
    <citation type="submission" date="2020-05" db="EMBL/GenBank/DDBJ databases">
        <authorList>
            <person name="Campoy J."/>
            <person name="Schneeberger K."/>
            <person name="Spophaly S."/>
        </authorList>
    </citation>
    <scope>NUCLEOTIDE SEQUENCE [LARGE SCALE GENOMIC DNA]</scope>
    <source>
        <strain evidence="2">PruArmRojPasFocal</strain>
    </source>
</reference>
<reference evidence="4" key="1">
    <citation type="journal article" date="2020" name="Genome Biol.">
        <title>Gamete binning: chromosome-level and haplotype-resolved genome assembly enabled by high-throughput single-cell sequencing of gamete genomes.</title>
        <authorList>
            <person name="Campoy J.A."/>
            <person name="Sun H."/>
            <person name="Goel M."/>
            <person name="Jiao W.-B."/>
            <person name="Folz-Donahue K."/>
            <person name="Wang N."/>
            <person name="Rubio M."/>
            <person name="Liu C."/>
            <person name="Kukat C."/>
            <person name="Ruiz D."/>
            <person name="Huettel B."/>
            <person name="Schneeberger K."/>
        </authorList>
    </citation>
    <scope>NUCLEOTIDE SEQUENCE [LARGE SCALE GENOMIC DNA]</scope>
    <source>
        <strain evidence="4">cv. Rojo Pasion</strain>
    </source>
</reference>
<organism evidence="2 4">
    <name type="scientific">Prunus armeniaca</name>
    <name type="common">Apricot</name>
    <name type="synonym">Armeniaca vulgaris</name>
    <dbReference type="NCBI Taxonomy" id="36596"/>
    <lineage>
        <taxon>Eukaryota</taxon>
        <taxon>Viridiplantae</taxon>
        <taxon>Streptophyta</taxon>
        <taxon>Embryophyta</taxon>
        <taxon>Tracheophyta</taxon>
        <taxon>Spermatophyta</taxon>
        <taxon>Magnoliopsida</taxon>
        <taxon>eudicotyledons</taxon>
        <taxon>Gunneridae</taxon>
        <taxon>Pentapetalae</taxon>
        <taxon>rosids</taxon>
        <taxon>fabids</taxon>
        <taxon>Rosales</taxon>
        <taxon>Rosaceae</taxon>
        <taxon>Amygdaloideae</taxon>
        <taxon>Amygdaleae</taxon>
        <taxon>Prunus</taxon>
    </lineage>
</organism>
<evidence type="ECO:0000313" key="1">
    <source>
        <dbReference type="EMBL" id="CAB4273116.1"/>
    </source>
</evidence>
<protein>
    <submittedName>
        <fullName evidence="2">Uncharacterized protein</fullName>
    </submittedName>
</protein>
<accession>A0A6J5WVB8</accession>
<dbReference type="Proteomes" id="UP000507222">
    <property type="component" value="Unassembled WGS sequence"/>
</dbReference>
<dbReference type="Proteomes" id="UP000507245">
    <property type="component" value="Unassembled WGS sequence"/>
</dbReference>